<dbReference type="PANTHER" id="PTHR21254">
    <property type="entry name" value="C2 DOMAIN-CONTAINING PROTEIN 3"/>
    <property type="match status" value="1"/>
</dbReference>
<dbReference type="OrthoDB" id="79771at2759"/>
<evidence type="ECO:0000259" key="2">
    <source>
        <dbReference type="PROSITE" id="PS50004"/>
    </source>
</evidence>
<accession>F4NZH3</accession>
<dbReference type="Proteomes" id="UP000007241">
    <property type="component" value="Unassembled WGS sequence"/>
</dbReference>
<evidence type="ECO:0000313" key="3">
    <source>
        <dbReference type="EMBL" id="EGF81439.1"/>
    </source>
</evidence>
<dbReference type="RefSeq" id="XP_006677859.1">
    <property type="nucleotide sequence ID" value="XM_006677796.1"/>
</dbReference>
<dbReference type="InterPro" id="IPR000008">
    <property type="entry name" value="C2_dom"/>
</dbReference>
<dbReference type="GO" id="GO:0060271">
    <property type="term" value="P:cilium assembly"/>
    <property type="evidence" value="ECO:0000318"/>
    <property type="project" value="GO_Central"/>
</dbReference>
<gene>
    <name evidence="3" type="ORF">BATDEDRAFT_23864</name>
</gene>
<dbReference type="Pfam" id="PF25339">
    <property type="entry name" value="C2_C2CD3_N"/>
    <property type="match status" value="1"/>
</dbReference>
<feature type="compositionally biased region" description="Polar residues" evidence="1">
    <location>
        <begin position="897"/>
        <end position="918"/>
    </location>
</feature>
<dbReference type="InParanoid" id="F4NZH3"/>
<reference evidence="3 4" key="1">
    <citation type="submission" date="2009-12" db="EMBL/GenBank/DDBJ databases">
        <title>The draft genome of Batrachochytrium dendrobatidis.</title>
        <authorList>
            <consortium name="US DOE Joint Genome Institute (JGI-PGF)"/>
            <person name="Kuo A."/>
            <person name="Salamov A."/>
            <person name="Schmutz J."/>
            <person name="Lucas S."/>
            <person name="Pitluck S."/>
            <person name="Rosenblum E."/>
            <person name="Stajich J."/>
            <person name="Eisen M."/>
            <person name="Grigoriev I.V."/>
        </authorList>
    </citation>
    <scope>NUCLEOTIDE SEQUENCE [LARGE SCALE GENOMIC DNA]</scope>
    <source>
        <strain evidence="4">JAM81 / FGSC 10211</strain>
    </source>
</reference>
<dbReference type="PROSITE" id="PS50004">
    <property type="entry name" value="C2"/>
    <property type="match status" value="1"/>
</dbReference>
<dbReference type="HOGENOM" id="CLU_228804_0_0_1"/>
<dbReference type="STRING" id="684364.F4NZH3"/>
<feature type="region of interest" description="Disordered" evidence="1">
    <location>
        <begin position="887"/>
        <end position="924"/>
    </location>
</feature>
<organism evidence="3 4">
    <name type="scientific">Batrachochytrium dendrobatidis (strain JAM81 / FGSC 10211)</name>
    <name type="common">Frog chytrid fungus</name>
    <dbReference type="NCBI Taxonomy" id="684364"/>
    <lineage>
        <taxon>Eukaryota</taxon>
        <taxon>Fungi</taxon>
        <taxon>Fungi incertae sedis</taxon>
        <taxon>Chytridiomycota</taxon>
        <taxon>Chytridiomycota incertae sedis</taxon>
        <taxon>Chytridiomycetes</taxon>
        <taxon>Rhizophydiales</taxon>
        <taxon>Rhizophydiales incertae sedis</taxon>
        <taxon>Batrachochytrium</taxon>
    </lineage>
</organism>
<name>F4NZH3_BATDJ</name>
<dbReference type="EMBL" id="GL882882">
    <property type="protein sequence ID" value="EGF81439.1"/>
    <property type="molecule type" value="Genomic_DNA"/>
</dbReference>
<dbReference type="InterPro" id="IPR057537">
    <property type="entry name" value="C2_C2CD3_N"/>
</dbReference>
<dbReference type="SUPFAM" id="SSF49562">
    <property type="entry name" value="C2 domain (Calcium/lipid-binding domain, CaLB)"/>
    <property type="match status" value="1"/>
</dbReference>
<dbReference type="InterPro" id="IPR035892">
    <property type="entry name" value="C2_domain_sf"/>
</dbReference>
<evidence type="ECO:0000256" key="1">
    <source>
        <dbReference type="SAM" id="MobiDB-lite"/>
    </source>
</evidence>
<dbReference type="PANTHER" id="PTHR21254:SF1">
    <property type="entry name" value="C2 DOMAIN-CONTAINING PROTEIN 3"/>
    <property type="match status" value="1"/>
</dbReference>
<feature type="domain" description="C2" evidence="2">
    <location>
        <begin position="1677"/>
        <end position="1843"/>
    </location>
</feature>
<dbReference type="GeneID" id="18238335"/>
<keyword evidence="4" id="KW-1185">Reference proteome</keyword>
<sequence length="2463" mass="270954">MIQQNIGFFVNWWNSKVLSCRLAYPLVVRINSGSVIYIFMTASHFDCKPIRPDGVEPDSAINSVNAPFVANNSMLSAPASAINAPTSKLKANVTTNRSMRSLPPKVPGSAKFLLELRVDAVYWQSVGPDSAHALAMPGSRPGKNTTFDTNSTTASNTTLKATTGTFIPKRSHTAFSHRPLSRSRSSGFGHDDTVVRVRWWGADSTDLLYPPSCIGQPGAQFSLSKPYDHSALQVSFGHQLGALSSPKSVSTMTYQILCSHRQFNTYLADMGSLELEIIRNARSTGYVSVKDLPSILANPAKSFNGILPIHSRRGAHRNMQLGLAQVSLAILSLPTHTTPSSHGTTKLAGLAGSLLPQTDIHSKPSKFAMTQGMNAHDTPAGSDNFKYKSSDSNFGSVPENVDQIPLSLSNTDLAFSTQSIFPDMHDQSQPENTHPIAQNHIFKQSLDENSQSFNSHLQSKPSELSNPGLLDNIEQIALRLKNSIDLALPSTSTIESRPVYNKMHATEREPKSAIIDDNMTDNGKADFVKNVARDAVDLENVSHLESAFDLDSYASDESIDRILTDHYVIEALKSEAGHQLLDRDGVLVIDDDSYQLSTDASRTSSISEKFSDDESIDKNLLHTLNFKLADASDANMPSRQNMSIRNSSNLLHKKIQDSHSCRINFTSLSLNPSKLMPDVVWLEYTLPSFNGETPLQGRLRFQPNATITKTSGTQFAKKSIANRSDFVKNPVMYTTQESISIPIQFNDTQSIIALSDELCQFKMTGLMSKGTGKYVPVSRYSTSNRGNRDNLLGSASQLWTATGILKCKEFLLSKQLDWQGKVDFWGTDISKLPQPVNGAAKSTLSSSLNKISSQPNSTSQRIGDLAIAIDFYTSPIVDTNDTRLSHHIPNSDLLPPNMNSSSNVPRSSQLNLSNQKSKSPLVAPDKHGISTVQPMYLHLQMKSAHVLEIRPLKESHSTFLYLVIRLFSSSTPPIQTAPIAYTPSSNAASRSPNDSIDFHFSTTMPLALSEEFLKTKTQSPIVVEIHSIDVSDCVGLVWSPEMHDRSSTTLLGLVLLPFPQLIASVVSSYAYLNSINSESVDSKMPVLIPDTEYAIRDPFSGTSKGWITGFLAAGTWSQIENVRYTQFGVSTGIDKSDVRLTLPSSEQSSGADVENVVHLQSPVFENIIRPTESYHNSNPQDIAQKDFSDDSYHAHLDKVEACEITPAECCIQVCIHRACGILGLIKTLSDNMSGLDRETLDYIKQVGANVFITLTLFPDYSLDNPDFSITDAIYDPSTIRTPLIVQSFAPVFSHQVELTIRGLDTDLISWIRNNGTASGKIWHCVSGDMSDLDISTSILLGEFTVPLEALLLRPSGVHDEWMPAYPAYKQSTSSSDFGLDRLTSELQKKIVAAVQVSVRFQSGMELGEFTNSLLTRDFSSKSLGSEPFLSATLTPLKLSIDVSHVVIPTTSTTLKSMNDIGHTKLLIKWKYPVVDGLESSESEIVWKTEKSEPASRDPKGIDGSWKLDYHKSIVLKLSREMYLHFRDNLWEVQVVTVDDHGHESQIGSAWVDFFPLINQAKIAHRSGRKATRDRLMRNKSQLNDKDDMQKKPFEHNSTFFKSVPLIQADSVDLKGAAIQLQLKFDVIGSSKLFETARKDRVAFASSTQKIVASSSPPTDAHEYAINREFKPSSKSLPIASIDQSSSVLEKLPTLNLVVSVERATHLPLMNDPFADSMVSPFVKVSETQTIPPNSFVSFSWPVDPHQPETEKTHFQSRVVGALTNPLWHYQASIAVSRTERALSNLKLDGNIDFYVYHIPNFNVARDGNSDIKAGLDVKKELIGISRVAFRPLFGGMREIHGWYPLKNVDGSTCGQLMVRISPAECPLQALKELSLPVESLQSQPINSKILSKVQNRQRRSHHTQLIPSAAIAIAPPHSLCKTDVLRSTGPADANEFLAAAVSAAAAKECNTEQPIQNVDTWVWTGTKWEHRQVSVQSQPKLTNQAVSLPSDHPSTHASVPASTLLNNKEMRQACQKIDDCKPSRAPLKKTLTETMQELDRLRESMSARMVKLAEPQSEVHASHAPLNSSLIQNSATAAINSLAVSPALESKSICDEIPQTVLTAANTLVSNTRLDTEQNQLNNTHDSISLPARSASPASSLLISKFKTSSITHDAIPSIDIQNPMYTRQDANVPLQASCSNCNQCAISPSSAYPKISHRYPKKSLNIGDLTFSDEDTIKLLQSALSNYSSVDGPTVSSAIDVLDLGSEHIFDMDPNVFSDFQNTENHLIHELDSVDKLPTEKAVDSEMATHHLENTIQPDAVEKDDHEDNIGEIVGRKLYSLTLDEAKINATLVTQQTRSQSDDEQVDKPLQYALDAYNSRKSTFVLHPQWKSLHDNTASQLSVSSALSNLAREKENAIDNTLISEVVPPAPTLDSDTARLATQPPPVTTRMEEVILSLSQSSIERMTQVFHKSTLSDPSSLD</sequence>
<proteinExistence type="predicted"/>
<evidence type="ECO:0000313" key="4">
    <source>
        <dbReference type="Proteomes" id="UP000007241"/>
    </source>
</evidence>
<protein>
    <recommendedName>
        <fullName evidence="2">C2 domain-containing protein</fullName>
    </recommendedName>
</protein>
<dbReference type="GO" id="GO:0005815">
    <property type="term" value="C:microtubule organizing center"/>
    <property type="evidence" value="ECO:0000318"/>
    <property type="project" value="GO_Central"/>
</dbReference>